<organism evidence="7 8">
    <name type="scientific">Helicobacter cappadocius</name>
    <dbReference type="NCBI Taxonomy" id="3063998"/>
    <lineage>
        <taxon>Bacteria</taxon>
        <taxon>Pseudomonadati</taxon>
        <taxon>Campylobacterota</taxon>
        <taxon>Epsilonproteobacteria</taxon>
        <taxon>Campylobacterales</taxon>
        <taxon>Helicobacteraceae</taxon>
        <taxon>Helicobacter</taxon>
    </lineage>
</organism>
<evidence type="ECO:0000313" key="8">
    <source>
        <dbReference type="Proteomes" id="UP001177258"/>
    </source>
</evidence>
<reference evidence="7 9" key="1">
    <citation type="submission" date="2023-07" db="EMBL/GenBank/DDBJ databases">
        <title>Unpublished Manusciprt.</title>
        <authorList>
            <person name="Aydin F."/>
            <person name="Tarhane S."/>
            <person name="Saticioglu I.B."/>
            <person name="Karakaya E."/>
            <person name="Abay S."/>
            <person name="Guran O."/>
            <person name="Bozkurt E."/>
            <person name="Uzum N."/>
            <person name="Olgun K."/>
            <person name="Jablonski D."/>
        </authorList>
    </citation>
    <scope>NUCLEOTIDE SEQUENCE</scope>
    <source>
        <strain evidence="9">faydin-H75</strain>
        <strain evidence="7">Faydin-H76</strain>
    </source>
</reference>
<gene>
    <name evidence="6" type="ORF">Q5I04_08380</name>
    <name evidence="7" type="ORF">Q5I06_08355</name>
</gene>
<reference evidence="6" key="2">
    <citation type="submission" date="2023-07" db="EMBL/GenBank/DDBJ databases">
        <authorList>
            <person name="Aydin F."/>
            <person name="Tarhane S."/>
            <person name="Saticioglu I.B."/>
            <person name="Karakaya E."/>
            <person name="Abay S."/>
            <person name="Guran O."/>
            <person name="Bozkurt E."/>
            <person name="Uzum N."/>
            <person name="Olgun K."/>
            <person name="Jablonski D."/>
        </authorList>
    </citation>
    <scope>NUCLEOTIDE SEQUENCE</scope>
    <source>
        <strain evidence="6">Faydin-H75</strain>
    </source>
</reference>
<dbReference type="Gene3D" id="2.30.110.10">
    <property type="entry name" value="Electron Transport, Fmn-binding Protein, Chain A"/>
    <property type="match status" value="1"/>
</dbReference>
<accession>A0AA90PMC6</accession>
<comment type="similarity">
    <text evidence="4">Belongs to the flavoredoxin family.</text>
</comment>
<dbReference type="RefSeq" id="WP_305517758.1">
    <property type="nucleotide sequence ID" value="NZ_JAUPEV010000018.1"/>
</dbReference>
<evidence type="ECO:0000313" key="7">
    <source>
        <dbReference type="EMBL" id="MDP2539784.1"/>
    </source>
</evidence>
<dbReference type="AlphaFoldDB" id="A0AA90PMC6"/>
<dbReference type="EMBL" id="JAUYZK010000016">
    <property type="protein sequence ID" value="MDP2539784.1"/>
    <property type="molecule type" value="Genomic_DNA"/>
</dbReference>
<name>A0AA90PMC6_9HELI</name>
<proteinExistence type="inferred from homology"/>
<dbReference type="Pfam" id="PF01613">
    <property type="entry name" value="Flavin_Reduct"/>
    <property type="match status" value="1"/>
</dbReference>
<evidence type="ECO:0000256" key="2">
    <source>
        <dbReference type="ARBA" id="ARBA00022630"/>
    </source>
</evidence>
<evidence type="ECO:0000256" key="4">
    <source>
        <dbReference type="ARBA" id="ARBA00038054"/>
    </source>
</evidence>
<protein>
    <submittedName>
        <fullName evidence="7">Flavin reductase family protein</fullName>
        <ecNumber evidence="7">1.5.1.-</ecNumber>
    </submittedName>
</protein>
<evidence type="ECO:0000313" key="9">
    <source>
        <dbReference type="Proteomes" id="UP001240777"/>
    </source>
</evidence>
<dbReference type="InterPro" id="IPR002563">
    <property type="entry name" value="Flavin_Rdtase-like_dom"/>
</dbReference>
<dbReference type="Proteomes" id="UP001177258">
    <property type="component" value="Unassembled WGS sequence"/>
</dbReference>
<dbReference type="SUPFAM" id="SSF50475">
    <property type="entry name" value="FMN-binding split barrel"/>
    <property type="match status" value="1"/>
</dbReference>
<evidence type="ECO:0000256" key="1">
    <source>
        <dbReference type="ARBA" id="ARBA00001917"/>
    </source>
</evidence>
<evidence type="ECO:0000313" key="6">
    <source>
        <dbReference type="EMBL" id="MDO7253919.1"/>
    </source>
</evidence>
<comment type="caution">
    <text evidence="7">The sequence shown here is derived from an EMBL/GenBank/DDBJ whole genome shotgun (WGS) entry which is preliminary data.</text>
</comment>
<reference evidence="6 8" key="3">
    <citation type="journal article" date="2024" name="Syst. Appl. Microbiol.">
        <title>Helicobacter cappadocius sp. nov., from lizards: The first psychrotrophic Helicobacter species.</title>
        <authorList>
            <person name="Aydin F."/>
            <person name="Tarhane S."/>
            <person name="Karakaya E."/>
            <person name="Abay S."/>
            <person name="Kayman T."/>
            <person name="Guran O."/>
            <person name="Bozkurt E."/>
            <person name="Uzum N."/>
            <person name="Avci A."/>
            <person name="Olgun K."/>
            <person name="Jablonski D."/>
            <person name="Guran C."/>
            <person name="Burcin Saticioglu I."/>
        </authorList>
    </citation>
    <scope>NUCLEOTIDE SEQUENCE [LARGE SCALE GENOMIC DNA]</scope>
    <source>
        <strain evidence="6">Faydin-H75</strain>
        <strain evidence="8">faydin-H76</strain>
    </source>
</reference>
<keyword evidence="9" id="KW-1185">Reference proteome</keyword>
<keyword evidence="7" id="KW-0560">Oxidoreductase</keyword>
<evidence type="ECO:0000256" key="3">
    <source>
        <dbReference type="ARBA" id="ARBA00022643"/>
    </source>
</evidence>
<dbReference type="InterPro" id="IPR012349">
    <property type="entry name" value="Split_barrel_FMN-bd"/>
</dbReference>
<comment type="cofactor">
    <cofactor evidence="1">
        <name>FMN</name>
        <dbReference type="ChEBI" id="CHEBI:58210"/>
    </cofactor>
</comment>
<dbReference type="GO" id="GO:0010181">
    <property type="term" value="F:FMN binding"/>
    <property type="evidence" value="ECO:0007669"/>
    <property type="project" value="InterPro"/>
</dbReference>
<dbReference type="EC" id="1.5.1.-" evidence="7"/>
<keyword evidence="2" id="KW-0285">Flavoprotein</keyword>
<evidence type="ECO:0000259" key="5">
    <source>
        <dbReference type="Pfam" id="PF01613"/>
    </source>
</evidence>
<dbReference type="GO" id="GO:0016646">
    <property type="term" value="F:oxidoreductase activity, acting on the CH-NH group of donors, NAD or NADP as acceptor"/>
    <property type="evidence" value="ECO:0007669"/>
    <property type="project" value="UniProtKB-ARBA"/>
</dbReference>
<dbReference type="PANTHER" id="PTHR33798">
    <property type="entry name" value="FLAVOPROTEIN OXYGENASE"/>
    <property type="match status" value="1"/>
</dbReference>
<dbReference type="PANTHER" id="PTHR33798:SF5">
    <property type="entry name" value="FLAVIN REDUCTASE LIKE DOMAIN-CONTAINING PROTEIN"/>
    <property type="match status" value="1"/>
</dbReference>
<dbReference type="EMBL" id="JAUPEV010000018">
    <property type="protein sequence ID" value="MDO7253919.1"/>
    <property type="molecule type" value="Genomic_DNA"/>
</dbReference>
<feature type="domain" description="Flavin reductase like" evidence="5">
    <location>
        <begin position="22"/>
        <end position="145"/>
    </location>
</feature>
<keyword evidence="3" id="KW-0288">FMN</keyword>
<dbReference type="Proteomes" id="UP001240777">
    <property type="component" value="Unassembled WGS sequence"/>
</dbReference>
<sequence length="195" mass="21947">MQIDFASSSPLMKYKILSNSITPRPIAWISTISENGVLNLAPFSFFGVLSADPVIFSVCISPKSDGNIKDTLKNILQNKKATIAMIEQKNLKSMHQSSQELPYEISEAVKFNIQMEIIHSNYPPIPKETNVAFMCEFYDSLDIGKNSQSILLQAKECFIDDKIYTQDLHFTLQNIGRVGNCYQISSQLVQSKDLN</sequence>